<evidence type="ECO:0000313" key="16">
    <source>
        <dbReference type="Proteomes" id="UP000256424"/>
    </source>
</evidence>
<dbReference type="HAMAP" id="MF_00384">
    <property type="entry name" value="Homoser_kinase"/>
    <property type="match status" value="1"/>
</dbReference>
<comment type="pathway">
    <text evidence="1 12">Amino-acid biosynthesis; L-threonine biosynthesis; L-threonine from L-aspartate: step 4/5.</text>
</comment>
<dbReference type="Gene3D" id="3.30.70.890">
    <property type="entry name" value="GHMP kinase, C-terminal domain"/>
    <property type="match status" value="1"/>
</dbReference>
<dbReference type="OrthoDB" id="9769912at2"/>
<comment type="function">
    <text evidence="12">Catalyzes the ATP-dependent phosphorylation of L-homoserine to L-homoserine phosphate.</text>
</comment>
<dbReference type="Pfam" id="PF00288">
    <property type="entry name" value="GHMP_kinases_N"/>
    <property type="match status" value="1"/>
</dbReference>
<dbReference type="SUPFAM" id="SSF54211">
    <property type="entry name" value="Ribosomal protein S5 domain 2-like"/>
    <property type="match status" value="1"/>
</dbReference>
<keyword evidence="10 12" id="KW-0067">ATP-binding</keyword>
<evidence type="ECO:0000259" key="13">
    <source>
        <dbReference type="Pfam" id="PF00288"/>
    </source>
</evidence>
<dbReference type="EMBL" id="NXLW01000005">
    <property type="protein sequence ID" value="RDU72719.1"/>
    <property type="molecule type" value="Genomic_DNA"/>
</dbReference>
<dbReference type="InterPro" id="IPR006203">
    <property type="entry name" value="GHMP_knse_ATP-bd_CS"/>
</dbReference>
<evidence type="ECO:0000256" key="11">
    <source>
        <dbReference type="ARBA" id="ARBA00049375"/>
    </source>
</evidence>
<dbReference type="InterPro" id="IPR014721">
    <property type="entry name" value="Ribsml_uS5_D2-typ_fold_subgr"/>
</dbReference>
<dbReference type="SUPFAM" id="SSF55060">
    <property type="entry name" value="GHMP Kinase, C-terminal domain"/>
    <property type="match status" value="1"/>
</dbReference>
<dbReference type="Gene3D" id="3.30.230.10">
    <property type="match status" value="1"/>
</dbReference>
<keyword evidence="8 12" id="KW-0547">Nucleotide-binding</keyword>
<reference evidence="15 16" key="1">
    <citation type="submission" date="2018-04" db="EMBL/GenBank/DDBJ databases">
        <title>Novel Campyloabacter and Helicobacter Species and Strains.</title>
        <authorList>
            <person name="Mannion A.J."/>
            <person name="Shen Z."/>
            <person name="Fox J.G."/>
        </authorList>
    </citation>
    <scope>NUCLEOTIDE SEQUENCE [LARGE SCALE GENOMIC DNA]</scope>
    <source>
        <strain evidence="15 16">MIT 97-5075</strain>
    </source>
</reference>
<dbReference type="GO" id="GO:0005524">
    <property type="term" value="F:ATP binding"/>
    <property type="evidence" value="ECO:0007669"/>
    <property type="project" value="UniProtKB-UniRule"/>
</dbReference>
<feature type="domain" description="GHMP kinase C-terminal" evidence="14">
    <location>
        <begin position="212"/>
        <end position="279"/>
    </location>
</feature>
<comment type="similarity">
    <text evidence="2 12">Belongs to the GHMP kinase family. Homoserine kinase subfamily.</text>
</comment>
<evidence type="ECO:0000313" key="15">
    <source>
        <dbReference type="EMBL" id="RDU72719.1"/>
    </source>
</evidence>
<name>A0A3D8J5E7_9HELI</name>
<evidence type="ECO:0000256" key="8">
    <source>
        <dbReference type="ARBA" id="ARBA00022741"/>
    </source>
</evidence>
<dbReference type="PANTHER" id="PTHR20861">
    <property type="entry name" value="HOMOSERINE/4-DIPHOSPHOCYTIDYL-2-C-METHYL-D-ERYTHRITOL KINASE"/>
    <property type="match status" value="1"/>
</dbReference>
<keyword evidence="6 12" id="KW-0808">Transferase</keyword>
<evidence type="ECO:0000256" key="5">
    <source>
        <dbReference type="ARBA" id="ARBA00022605"/>
    </source>
</evidence>
<feature type="domain" description="GHMP kinase N-terminal" evidence="13">
    <location>
        <begin position="56"/>
        <end position="136"/>
    </location>
</feature>
<organism evidence="15 16">
    <name type="scientific">Helicobacter aurati</name>
    <dbReference type="NCBI Taxonomy" id="137778"/>
    <lineage>
        <taxon>Bacteria</taxon>
        <taxon>Pseudomonadati</taxon>
        <taxon>Campylobacterota</taxon>
        <taxon>Epsilonproteobacteria</taxon>
        <taxon>Campylobacterales</taxon>
        <taxon>Helicobacteraceae</taxon>
        <taxon>Helicobacter</taxon>
    </lineage>
</organism>
<evidence type="ECO:0000256" key="7">
    <source>
        <dbReference type="ARBA" id="ARBA00022697"/>
    </source>
</evidence>
<dbReference type="EC" id="2.7.1.39" evidence="3 12"/>
<dbReference type="UniPathway" id="UPA00050">
    <property type="reaction ID" value="UER00064"/>
</dbReference>
<evidence type="ECO:0000256" key="6">
    <source>
        <dbReference type="ARBA" id="ARBA00022679"/>
    </source>
</evidence>
<feature type="binding site" evidence="12">
    <location>
        <begin position="83"/>
        <end position="93"/>
    </location>
    <ligand>
        <name>ATP</name>
        <dbReference type="ChEBI" id="CHEBI:30616"/>
    </ligand>
</feature>
<dbReference type="PANTHER" id="PTHR20861:SF1">
    <property type="entry name" value="HOMOSERINE KINASE"/>
    <property type="match status" value="1"/>
</dbReference>
<dbReference type="GO" id="GO:0005737">
    <property type="term" value="C:cytoplasm"/>
    <property type="evidence" value="ECO:0007669"/>
    <property type="project" value="UniProtKB-SubCell"/>
</dbReference>
<evidence type="ECO:0000259" key="14">
    <source>
        <dbReference type="Pfam" id="PF08544"/>
    </source>
</evidence>
<evidence type="ECO:0000256" key="2">
    <source>
        <dbReference type="ARBA" id="ARBA00007370"/>
    </source>
</evidence>
<dbReference type="InterPro" id="IPR020568">
    <property type="entry name" value="Ribosomal_Su5_D2-typ_SF"/>
</dbReference>
<keyword evidence="7 12" id="KW-0791">Threonine biosynthesis</keyword>
<comment type="subcellular location">
    <subcellularLocation>
        <location evidence="12">Cytoplasm</location>
    </subcellularLocation>
</comment>
<dbReference type="GO" id="GO:0009088">
    <property type="term" value="P:threonine biosynthetic process"/>
    <property type="evidence" value="ECO:0007669"/>
    <property type="project" value="UniProtKB-UniRule"/>
</dbReference>
<dbReference type="NCBIfam" id="TIGR00191">
    <property type="entry name" value="thrB"/>
    <property type="match status" value="1"/>
</dbReference>
<comment type="catalytic activity">
    <reaction evidence="11 12">
        <text>L-homoserine + ATP = O-phospho-L-homoserine + ADP + H(+)</text>
        <dbReference type="Rhea" id="RHEA:13985"/>
        <dbReference type="ChEBI" id="CHEBI:15378"/>
        <dbReference type="ChEBI" id="CHEBI:30616"/>
        <dbReference type="ChEBI" id="CHEBI:57476"/>
        <dbReference type="ChEBI" id="CHEBI:57590"/>
        <dbReference type="ChEBI" id="CHEBI:456216"/>
        <dbReference type="EC" id="2.7.1.39"/>
    </reaction>
</comment>
<dbReference type="PRINTS" id="PR00958">
    <property type="entry name" value="HOMSERKINASE"/>
</dbReference>
<dbReference type="AlphaFoldDB" id="A0A3D8J5E7"/>
<comment type="caution">
    <text evidence="15">The sequence shown here is derived from an EMBL/GenBank/DDBJ whole genome shotgun (WGS) entry which is preliminary data.</text>
</comment>
<dbReference type="GO" id="GO:0004413">
    <property type="term" value="F:homoserine kinase activity"/>
    <property type="evidence" value="ECO:0007669"/>
    <property type="project" value="UniProtKB-UniRule"/>
</dbReference>
<keyword evidence="16" id="KW-1185">Reference proteome</keyword>
<evidence type="ECO:0000256" key="4">
    <source>
        <dbReference type="ARBA" id="ARBA00017858"/>
    </source>
</evidence>
<evidence type="ECO:0000256" key="1">
    <source>
        <dbReference type="ARBA" id="ARBA00005015"/>
    </source>
</evidence>
<gene>
    <name evidence="12" type="primary">thrB</name>
    <name evidence="15" type="ORF">CQA66_03750</name>
</gene>
<dbReference type="RefSeq" id="WP_104762439.1">
    <property type="nucleotide sequence ID" value="NZ_FZPM01000004.1"/>
</dbReference>
<evidence type="ECO:0000256" key="10">
    <source>
        <dbReference type="ARBA" id="ARBA00022840"/>
    </source>
</evidence>
<sequence length="298" mass="33349">MHFSVPATSANLGSGFDCLGLSLNFRNHFSIVESKEQCIKVCGEGEQSPKFIENNMFVRIFTQIYTSLGGKSAFNFTFHNKIPISRGLGSSSAIIVGAIFSAFKMAEKIPNKQEVLNLALQYEKHPDNITSTVMGGFNASLIYSGMNNEYNVMSIRQRIPNNIKAVIVIPNHSMSTKKSRNILAKHYNIKDCVYNLSRSSVLSLAFALHKWDMLKESSKDKLHESQRMQTFPILFNVQKFALDNGALMSSLSGSGSSIFNLCYTEEAQKLTQKLQIQFPKFRVICVDFDNDGIKLEKG</sequence>
<keyword evidence="9 12" id="KW-0418">Kinase</keyword>
<accession>A0A3D8J5E7</accession>
<keyword evidence="5 12" id="KW-0028">Amino-acid biosynthesis</keyword>
<dbReference type="PIRSF" id="PIRSF000676">
    <property type="entry name" value="Homoser_kin"/>
    <property type="match status" value="1"/>
</dbReference>
<protein>
    <recommendedName>
        <fullName evidence="4 12">Homoserine kinase</fullName>
        <shortName evidence="12">HK</shortName>
        <shortName evidence="12">HSK</shortName>
        <ecNumber evidence="3 12">2.7.1.39</ecNumber>
    </recommendedName>
</protein>
<dbReference type="PROSITE" id="PS00627">
    <property type="entry name" value="GHMP_KINASES_ATP"/>
    <property type="match status" value="1"/>
</dbReference>
<dbReference type="InterPro" id="IPR013750">
    <property type="entry name" value="GHMP_kinase_C_dom"/>
</dbReference>
<dbReference type="InterPro" id="IPR036554">
    <property type="entry name" value="GHMP_kinase_C_sf"/>
</dbReference>
<evidence type="ECO:0000256" key="3">
    <source>
        <dbReference type="ARBA" id="ARBA00012078"/>
    </source>
</evidence>
<proteinExistence type="inferred from homology"/>
<dbReference type="InterPro" id="IPR000870">
    <property type="entry name" value="Homoserine_kinase"/>
</dbReference>
<keyword evidence="12" id="KW-0963">Cytoplasm</keyword>
<dbReference type="Pfam" id="PF08544">
    <property type="entry name" value="GHMP_kinases_C"/>
    <property type="match status" value="1"/>
</dbReference>
<evidence type="ECO:0000256" key="9">
    <source>
        <dbReference type="ARBA" id="ARBA00022777"/>
    </source>
</evidence>
<dbReference type="InterPro" id="IPR006204">
    <property type="entry name" value="GHMP_kinase_N_dom"/>
</dbReference>
<dbReference type="Proteomes" id="UP000256424">
    <property type="component" value="Unassembled WGS sequence"/>
</dbReference>
<evidence type="ECO:0000256" key="12">
    <source>
        <dbReference type="HAMAP-Rule" id="MF_00384"/>
    </source>
</evidence>